<feature type="chain" id="PRO_5043362203" description="Extracellular serine-rich protein" evidence="1">
    <location>
        <begin position="24"/>
        <end position="196"/>
    </location>
</feature>
<keyword evidence="3" id="KW-1185">Reference proteome</keyword>
<evidence type="ECO:0000313" key="2">
    <source>
        <dbReference type="EMBL" id="KAK6537264.1"/>
    </source>
</evidence>
<evidence type="ECO:0000313" key="3">
    <source>
        <dbReference type="Proteomes" id="UP001365542"/>
    </source>
</evidence>
<protein>
    <recommendedName>
        <fullName evidence="4">Extracellular serine-rich protein</fullName>
    </recommendedName>
</protein>
<dbReference type="CDD" id="cd00920">
    <property type="entry name" value="Cupredoxin"/>
    <property type="match status" value="1"/>
</dbReference>
<accession>A0AAV9X5B4</accession>
<feature type="signal peptide" evidence="1">
    <location>
        <begin position="1"/>
        <end position="23"/>
    </location>
</feature>
<dbReference type="EMBL" id="JAVHJO010000009">
    <property type="protein sequence ID" value="KAK6537264.1"/>
    <property type="molecule type" value="Genomic_DNA"/>
</dbReference>
<dbReference type="Proteomes" id="UP001365542">
    <property type="component" value="Unassembled WGS sequence"/>
</dbReference>
<dbReference type="InterPro" id="IPR008972">
    <property type="entry name" value="Cupredoxin"/>
</dbReference>
<dbReference type="InterPro" id="IPR052953">
    <property type="entry name" value="Ser-rich/MCO-related"/>
</dbReference>
<evidence type="ECO:0000256" key="1">
    <source>
        <dbReference type="SAM" id="SignalP"/>
    </source>
</evidence>
<evidence type="ECO:0008006" key="4">
    <source>
        <dbReference type="Google" id="ProtNLM"/>
    </source>
</evidence>
<reference evidence="2 3" key="1">
    <citation type="submission" date="2019-10" db="EMBL/GenBank/DDBJ databases">
        <authorList>
            <person name="Palmer J.M."/>
        </authorList>
    </citation>
    <scope>NUCLEOTIDE SEQUENCE [LARGE SCALE GENOMIC DNA]</scope>
    <source>
        <strain evidence="2 3">TWF694</strain>
    </source>
</reference>
<name>A0AAV9X5B4_9PEZI</name>
<sequence>MFGAKSLTIFTAALAAICSTVSAAPTKTSKAIRDYTGVAPAGATHSVVVGRGGLLFDPQNVVAEIGDIVEFHFTSRNHSVAQSNFANPCQPIGPDAFFSGFNFVTQYGQNPNVFQITIQDKKPVWYYCAQTNMNHCQMGMAGVINQNFDTNEFTLAKYKEAAAAQLAYGISSIAPALVGGNLNARVIPNPNPYSGF</sequence>
<dbReference type="Gene3D" id="2.60.40.420">
    <property type="entry name" value="Cupredoxins - blue copper proteins"/>
    <property type="match status" value="1"/>
</dbReference>
<dbReference type="AlphaFoldDB" id="A0AAV9X5B4"/>
<keyword evidence="1" id="KW-0732">Signal</keyword>
<dbReference type="PANTHER" id="PTHR34883">
    <property type="entry name" value="SERINE-RICH PROTEIN, PUTATIVE-RELATED-RELATED"/>
    <property type="match status" value="1"/>
</dbReference>
<dbReference type="PANTHER" id="PTHR34883:SF15">
    <property type="entry name" value="EXTRACELLULAR SERINE-RICH PROTEIN"/>
    <property type="match status" value="1"/>
</dbReference>
<dbReference type="SUPFAM" id="SSF49503">
    <property type="entry name" value="Cupredoxins"/>
    <property type="match status" value="1"/>
</dbReference>
<organism evidence="2 3">
    <name type="scientific">Orbilia ellipsospora</name>
    <dbReference type="NCBI Taxonomy" id="2528407"/>
    <lineage>
        <taxon>Eukaryota</taxon>
        <taxon>Fungi</taxon>
        <taxon>Dikarya</taxon>
        <taxon>Ascomycota</taxon>
        <taxon>Pezizomycotina</taxon>
        <taxon>Orbiliomycetes</taxon>
        <taxon>Orbiliales</taxon>
        <taxon>Orbiliaceae</taxon>
        <taxon>Orbilia</taxon>
    </lineage>
</organism>
<gene>
    <name evidence="2" type="ORF">TWF694_011456</name>
</gene>
<comment type="caution">
    <text evidence="2">The sequence shown here is derived from an EMBL/GenBank/DDBJ whole genome shotgun (WGS) entry which is preliminary data.</text>
</comment>
<proteinExistence type="predicted"/>